<feature type="binding site" evidence="5">
    <location>
        <position position="356"/>
    </location>
    <ligand>
        <name>substrate</name>
    </ligand>
</feature>
<dbReference type="GO" id="GO:0030170">
    <property type="term" value="F:pyridoxal phosphate binding"/>
    <property type="evidence" value="ECO:0007669"/>
    <property type="project" value="UniProtKB-UniRule"/>
</dbReference>
<dbReference type="CDD" id="cd06828">
    <property type="entry name" value="PLPDE_III_DapDC"/>
    <property type="match status" value="1"/>
</dbReference>
<comment type="pathway">
    <text evidence="5 8">Amino-acid biosynthesis; L-lysine biosynthesis via DAP pathway; L-lysine from DL-2,6-diaminopimelate: step 1/1.</text>
</comment>
<dbReference type="SUPFAM" id="SSF51419">
    <property type="entry name" value="PLP-binding barrel"/>
    <property type="match status" value="1"/>
</dbReference>
<protein>
    <recommendedName>
        <fullName evidence="5 6">Diaminopimelate decarboxylase</fullName>
        <shortName evidence="5">DAP decarboxylase</shortName>
        <shortName evidence="5">DAPDC</shortName>
        <ecNumber evidence="5 6">4.1.1.20</ecNumber>
    </recommendedName>
</protein>
<accession>A0A4R6Q793</accession>
<evidence type="ECO:0000256" key="8">
    <source>
        <dbReference type="RuleBase" id="RU003738"/>
    </source>
</evidence>
<keyword evidence="5" id="KW-0028">Amino-acid biosynthesis</keyword>
<dbReference type="SUPFAM" id="SSF50621">
    <property type="entry name" value="Alanine racemase C-terminal domain-like"/>
    <property type="match status" value="1"/>
</dbReference>
<feature type="binding site" evidence="5">
    <location>
        <position position="324"/>
    </location>
    <ligand>
        <name>substrate</name>
    </ligand>
</feature>
<dbReference type="PANTHER" id="PTHR43727:SF2">
    <property type="entry name" value="GROUP IV DECARBOXYLASE"/>
    <property type="match status" value="1"/>
</dbReference>
<keyword evidence="12" id="KW-1185">Reference proteome</keyword>
<feature type="modified residue" description="N6-(pyridoxal phosphate)lysine" evidence="5 7">
    <location>
        <position position="61"/>
    </location>
</feature>
<dbReference type="InterPro" id="IPR022643">
    <property type="entry name" value="De-COase2_C"/>
</dbReference>
<evidence type="ECO:0000256" key="6">
    <source>
        <dbReference type="NCBIfam" id="TIGR01048"/>
    </source>
</evidence>
<evidence type="ECO:0000259" key="9">
    <source>
        <dbReference type="Pfam" id="PF00278"/>
    </source>
</evidence>
<evidence type="ECO:0000259" key="10">
    <source>
        <dbReference type="Pfam" id="PF02784"/>
    </source>
</evidence>
<evidence type="ECO:0000313" key="11">
    <source>
        <dbReference type="EMBL" id="TDP57930.1"/>
    </source>
</evidence>
<dbReference type="InterPro" id="IPR022653">
    <property type="entry name" value="De-COase2_pyr-phos_BS"/>
</dbReference>
<feature type="domain" description="Orn/DAP/Arg decarboxylase 2 N-terminal" evidence="10">
    <location>
        <begin position="35"/>
        <end position="291"/>
    </location>
</feature>
<comment type="caution">
    <text evidence="11">The sequence shown here is derived from an EMBL/GenBank/DDBJ whole genome shotgun (WGS) entry which is preliminary data.</text>
</comment>
<evidence type="ECO:0000256" key="7">
    <source>
        <dbReference type="PIRSR" id="PIRSR600183-50"/>
    </source>
</evidence>
<dbReference type="PRINTS" id="PR01181">
    <property type="entry name" value="DAPDCRBXLASE"/>
</dbReference>
<evidence type="ECO:0000256" key="1">
    <source>
        <dbReference type="ARBA" id="ARBA00001933"/>
    </source>
</evidence>
<dbReference type="PANTHER" id="PTHR43727">
    <property type="entry name" value="DIAMINOPIMELATE DECARBOXYLASE"/>
    <property type="match status" value="1"/>
</dbReference>
<comment type="catalytic activity">
    <reaction evidence="5 8">
        <text>meso-2,6-diaminopimelate + H(+) = L-lysine + CO2</text>
        <dbReference type="Rhea" id="RHEA:15101"/>
        <dbReference type="ChEBI" id="CHEBI:15378"/>
        <dbReference type="ChEBI" id="CHEBI:16526"/>
        <dbReference type="ChEBI" id="CHEBI:32551"/>
        <dbReference type="ChEBI" id="CHEBI:57791"/>
        <dbReference type="EC" id="4.1.1.20"/>
    </reaction>
</comment>
<dbReference type="AlphaFoldDB" id="A0A4R6Q793"/>
<dbReference type="EMBL" id="SNXO01000009">
    <property type="protein sequence ID" value="TDP57930.1"/>
    <property type="molecule type" value="Genomic_DNA"/>
</dbReference>
<sequence>MIREIKNDKLYFDGCDTVELAEKYGTPLYVYSESDIVSRCSEIRESFMDKYPRTRAAYAAKAFFTLAMADILNKEGMCVDVVSGGELYTALKAGFPVERIEFNGNNKSYDEIKLAVENHIGRIIIDGPQELSLIEQACRECNTTIKVLFRITPGVMSATHKYITTGGKDSKFGIPMDDEVILPQIKAAIDSKYVEFYGLHFHVGSQLFDNQSYLMALDVLLGLVKKIKKAYGYDIKEINVGGGFGATYINEERKPYSYFLDPIMEKIEDYYKNAGVERPNVVIEPGRSIAAEAGIMLYTVGSIKEIPGIKTYISVNGGMTDNIRPALYQAEYTGVIANKANEPKTDTVTVCGKCCESGDILINNLEIAHPQAGDTFAVFATGAYGYSMASNYNKNPIPGVALVKDGKSRMIVEHQTYDNMISRELK</sequence>
<evidence type="ECO:0000313" key="12">
    <source>
        <dbReference type="Proteomes" id="UP000295500"/>
    </source>
</evidence>
<dbReference type="InterPro" id="IPR022644">
    <property type="entry name" value="De-COase2_N"/>
</dbReference>
<feature type="binding site" evidence="5">
    <location>
        <position position="384"/>
    </location>
    <ligand>
        <name>substrate</name>
    </ligand>
</feature>
<comment type="subunit">
    <text evidence="5">Homodimer.</text>
</comment>
<name>A0A4R6Q793_9FIRM</name>
<comment type="similarity">
    <text evidence="5">Belongs to the Orn/Lys/Arg decarboxylase class-II family. LysA subfamily.</text>
</comment>
<evidence type="ECO:0000256" key="3">
    <source>
        <dbReference type="ARBA" id="ARBA00022898"/>
    </source>
</evidence>
<dbReference type="EC" id="4.1.1.20" evidence="5 6"/>
<feature type="binding site" evidence="5">
    <location>
        <position position="243"/>
    </location>
    <ligand>
        <name>pyridoxal 5'-phosphate</name>
        <dbReference type="ChEBI" id="CHEBI:597326"/>
    </ligand>
</feature>
<reference evidence="11 12" key="1">
    <citation type="submission" date="2019-03" db="EMBL/GenBank/DDBJ databases">
        <title>Genomic Encyclopedia of Type Strains, Phase IV (KMG-IV): sequencing the most valuable type-strain genomes for metagenomic binning, comparative biology and taxonomic classification.</title>
        <authorList>
            <person name="Goeker M."/>
        </authorList>
    </citation>
    <scope>NUCLEOTIDE SEQUENCE [LARGE SCALE GENOMIC DNA]</scope>
    <source>
        <strain evidence="11 12">DSM 28287</strain>
    </source>
</reference>
<dbReference type="InterPro" id="IPR009006">
    <property type="entry name" value="Ala_racemase/Decarboxylase_C"/>
</dbReference>
<dbReference type="FunFam" id="3.20.20.10:FF:000003">
    <property type="entry name" value="Diaminopimelate decarboxylase"/>
    <property type="match status" value="1"/>
</dbReference>
<organism evidence="11 12">
    <name type="scientific">Aminicella lysinilytica</name>
    <dbReference type="NCBI Taxonomy" id="433323"/>
    <lineage>
        <taxon>Bacteria</taxon>
        <taxon>Bacillati</taxon>
        <taxon>Bacillota</taxon>
        <taxon>Clostridia</taxon>
        <taxon>Peptostreptococcales</taxon>
        <taxon>Anaerovoracaceae</taxon>
        <taxon>Aminicella</taxon>
    </lineage>
</organism>
<dbReference type="PROSITE" id="PS00879">
    <property type="entry name" value="ODR_DC_2_2"/>
    <property type="match status" value="1"/>
</dbReference>
<keyword evidence="3 5" id="KW-0663">Pyridoxal phosphate</keyword>
<evidence type="ECO:0000256" key="4">
    <source>
        <dbReference type="ARBA" id="ARBA00023239"/>
    </source>
</evidence>
<keyword evidence="4 5" id="KW-0456">Lyase</keyword>
<dbReference type="OrthoDB" id="9802241at2"/>
<dbReference type="InterPro" id="IPR029066">
    <property type="entry name" value="PLP-binding_barrel"/>
</dbReference>
<feature type="binding site" evidence="5">
    <location>
        <position position="287"/>
    </location>
    <ligand>
        <name>substrate</name>
    </ligand>
</feature>
<keyword evidence="5 8" id="KW-0457">Lysine biosynthesis</keyword>
<evidence type="ECO:0000256" key="5">
    <source>
        <dbReference type="HAMAP-Rule" id="MF_02120"/>
    </source>
</evidence>
<dbReference type="InterPro" id="IPR002986">
    <property type="entry name" value="DAP_deCOOHase_LysA"/>
</dbReference>
<dbReference type="HAMAP" id="MF_02120">
    <property type="entry name" value="LysA"/>
    <property type="match status" value="1"/>
</dbReference>
<dbReference type="GO" id="GO:0009089">
    <property type="term" value="P:lysine biosynthetic process via diaminopimelate"/>
    <property type="evidence" value="ECO:0007669"/>
    <property type="project" value="UniProtKB-UniRule"/>
</dbReference>
<feature type="binding site" evidence="5">
    <location>
        <begin position="284"/>
        <end position="287"/>
    </location>
    <ligand>
        <name>pyridoxal 5'-phosphate</name>
        <dbReference type="ChEBI" id="CHEBI:597326"/>
    </ligand>
</feature>
<dbReference type="RefSeq" id="WP_133528089.1">
    <property type="nucleotide sequence ID" value="NZ_SNXO01000009.1"/>
</dbReference>
<gene>
    <name evidence="5" type="primary">lysA</name>
    <name evidence="11" type="ORF">EV211_10940</name>
</gene>
<dbReference type="InterPro" id="IPR000183">
    <property type="entry name" value="Orn/DAP/Arg_de-COase"/>
</dbReference>
<proteinExistence type="inferred from homology"/>
<dbReference type="GO" id="GO:0008836">
    <property type="term" value="F:diaminopimelate decarboxylase activity"/>
    <property type="evidence" value="ECO:0007669"/>
    <property type="project" value="UniProtKB-UniRule"/>
</dbReference>
<keyword evidence="2 5" id="KW-0210">Decarboxylase</keyword>
<dbReference type="PRINTS" id="PR01179">
    <property type="entry name" value="ODADCRBXLASE"/>
</dbReference>
<feature type="binding site" evidence="5">
    <location>
        <position position="384"/>
    </location>
    <ligand>
        <name>pyridoxal 5'-phosphate</name>
        <dbReference type="ChEBI" id="CHEBI:597326"/>
    </ligand>
</feature>
<comment type="cofactor">
    <cofactor evidence="1 5 7 8">
        <name>pyridoxal 5'-phosphate</name>
        <dbReference type="ChEBI" id="CHEBI:597326"/>
    </cofactor>
</comment>
<dbReference type="Pfam" id="PF00278">
    <property type="entry name" value="Orn_DAP_Arg_deC"/>
    <property type="match status" value="1"/>
</dbReference>
<feature type="active site" description="Proton donor" evidence="7">
    <location>
        <position position="355"/>
    </location>
</feature>
<comment type="function">
    <text evidence="5">Specifically catalyzes the decarboxylation of meso-diaminopimelate (meso-DAP) to L-lysine.</text>
</comment>
<dbReference type="InterPro" id="IPR022657">
    <property type="entry name" value="De-COase2_CS"/>
</dbReference>
<dbReference type="NCBIfam" id="TIGR01048">
    <property type="entry name" value="lysA"/>
    <property type="match status" value="1"/>
</dbReference>
<feature type="domain" description="Orn/DAP/Arg decarboxylase 2 C-terminal" evidence="9">
    <location>
        <begin position="29"/>
        <end position="382"/>
    </location>
</feature>
<dbReference type="Proteomes" id="UP000295500">
    <property type="component" value="Unassembled WGS sequence"/>
</dbReference>
<dbReference type="Gene3D" id="3.20.20.10">
    <property type="entry name" value="Alanine racemase"/>
    <property type="match status" value="1"/>
</dbReference>
<dbReference type="Gene3D" id="2.40.37.10">
    <property type="entry name" value="Lyase, Ornithine Decarboxylase, Chain A, domain 1"/>
    <property type="match status" value="1"/>
</dbReference>
<dbReference type="Pfam" id="PF02784">
    <property type="entry name" value="Orn_Arg_deC_N"/>
    <property type="match status" value="1"/>
</dbReference>
<feature type="binding site" evidence="5">
    <location>
        <position position="328"/>
    </location>
    <ligand>
        <name>substrate</name>
    </ligand>
</feature>
<dbReference type="PROSITE" id="PS00878">
    <property type="entry name" value="ODR_DC_2_1"/>
    <property type="match status" value="1"/>
</dbReference>
<dbReference type="UniPathway" id="UPA00034">
    <property type="reaction ID" value="UER00027"/>
</dbReference>
<evidence type="ECO:0000256" key="2">
    <source>
        <dbReference type="ARBA" id="ARBA00022793"/>
    </source>
</evidence>